<feature type="signal peptide" evidence="2">
    <location>
        <begin position="1"/>
        <end position="19"/>
    </location>
</feature>
<feature type="transmembrane region" description="Helical" evidence="1">
    <location>
        <begin position="78"/>
        <end position="102"/>
    </location>
</feature>
<keyword evidence="1" id="KW-0472">Membrane</keyword>
<evidence type="ECO:0008006" key="5">
    <source>
        <dbReference type="Google" id="ProtNLM"/>
    </source>
</evidence>
<organism evidence="3 4">
    <name type="scientific">Phytohabitans suffuscus</name>
    <dbReference type="NCBI Taxonomy" id="624315"/>
    <lineage>
        <taxon>Bacteria</taxon>
        <taxon>Bacillati</taxon>
        <taxon>Actinomycetota</taxon>
        <taxon>Actinomycetes</taxon>
        <taxon>Micromonosporales</taxon>
        <taxon>Micromonosporaceae</taxon>
    </lineage>
</organism>
<feature type="transmembrane region" description="Helical" evidence="1">
    <location>
        <begin position="114"/>
        <end position="132"/>
    </location>
</feature>
<dbReference type="EMBL" id="AP022871">
    <property type="protein sequence ID" value="BCB91748.1"/>
    <property type="molecule type" value="Genomic_DNA"/>
</dbReference>
<dbReference type="RefSeq" id="WP_197946267.1">
    <property type="nucleotide sequence ID" value="NZ_AP022871.1"/>
</dbReference>
<evidence type="ECO:0000313" key="3">
    <source>
        <dbReference type="EMBL" id="BCB91748.1"/>
    </source>
</evidence>
<evidence type="ECO:0000256" key="1">
    <source>
        <dbReference type="SAM" id="Phobius"/>
    </source>
</evidence>
<keyword evidence="1" id="KW-0812">Transmembrane</keyword>
<accession>A0A6F8Z0N4</accession>
<keyword evidence="4" id="KW-1185">Reference proteome</keyword>
<dbReference type="Proteomes" id="UP000503011">
    <property type="component" value="Chromosome"/>
</dbReference>
<keyword evidence="2" id="KW-0732">Signal</keyword>
<proteinExistence type="predicted"/>
<protein>
    <recommendedName>
        <fullName evidence="5">EamA domain-containing protein</fullName>
    </recommendedName>
</protein>
<evidence type="ECO:0000256" key="2">
    <source>
        <dbReference type="SAM" id="SignalP"/>
    </source>
</evidence>
<reference evidence="3 4" key="2">
    <citation type="submission" date="2020-03" db="EMBL/GenBank/DDBJ databases">
        <authorList>
            <person name="Ichikawa N."/>
            <person name="Kimura A."/>
            <person name="Kitahashi Y."/>
            <person name="Uohara A."/>
        </authorList>
    </citation>
    <scope>NUCLEOTIDE SEQUENCE [LARGE SCALE GENOMIC DNA]</scope>
    <source>
        <strain evidence="3 4">NBRC 105367</strain>
    </source>
</reference>
<sequence>MLPAVSLGLLAAFLFAASASLQQHSAHVAKQSLGSSPAHGRVRSSVAPLPALARRLVRSRLWLVGWATNLVGFLTQAAALHFGSVALVQPLLVTQLLFALPMATAWSRRRPSRLAWMSAAAISGGVAIFLAVRGPPRLVAPRTGNTSSSAAFPRSRSWACWCWPRPDGASWCRRRCWR</sequence>
<evidence type="ECO:0000313" key="4">
    <source>
        <dbReference type="Proteomes" id="UP000503011"/>
    </source>
</evidence>
<dbReference type="KEGG" id="psuu:Psuf_090610"/>
<keyword evidence="1" id="KW-1133">Transmembrane helix</keyword>
<dbReference type="NCBIfam" id="NF038012">
    <property type="entry name" value="DMT_1"/>
    <property type="match status" value="1"/>
</dbReference>
<dbReference type="AlphaFoldDB" id="A0A6F8Z0N4"/>
<dbReference type="InterPro" id="IPR037185">
    <property type="entry name" value="EmrE-like"/>
</dbReference>
<reference evidence="3 4" key="1">
    <citation type="submission" date="2020-03" db="EMBL/GenBank/DDBJ databases">
        <title>Whole genome shotgun sequence of Phytohabitans suffuscus NBRC 105367.</title>
        <authorList>
            <person name="Komaki H."/>
            <person name="Tamura T."/>
        </authorList>
    </citation>
    <scope>NUCLEOTIDE SEQUENCE [LARGE SCALE GENOMIC DNA]</scope>
    <source>
        <strain evidence="3 4">NBRC 105367</strain>
    </source>
</reference>
<dbReference type="SUPFAM" id="SSF103481">
    <property type="entry name" value="Multidrug resistance efflux transporter EmrE"/>
    <property type="match status" value="1"/>
</dbReference>
<name>A0A6F8Z0N4_9ACTN</name>
<feature type="chain" id="PRO_5038423047" description="EamA domain-containing protein" evidence="2">
    <location>
        <begin position="20"/>
        <end position="178"/>
    </location>
</feature>
<gene>
    <name evidence="3" type="ORF">Psuf_090610</name>
</gene>
<dbReference type="PANTHER" id="PTHR40761:SF1">
    <property type="entry name" value="CONSERVED INTEGRAL MEMBRANE ALANINE VALINE AND LEUCINE RICH PROTEIN-RELATED"/>
    <property type="match status" value="1"/>
</dbReference>
<dbReference type="PANTHER" id="PTHR40761">
    <property type="entry name" value="CONSERVED INTEGRAL MEMBRANE ALANINE VALINE AND LEUCINE RICH PROTEIN-RELATED"/>
    <property type="match status" value="1"/>
</dbReference>